<protein>
    <recommendedName>
        <fullName evidence="3">Lipoprotein</fullName>
    </recommendedName>
</protein>
<evidence type="ECO:0000313" key="2">
    <source>
        <dbReference type="Proteomes" id="UP001597304"/>
    </source>
</evidence>
<gene>
    <name evidence="1" type="ORF">ACFSF0_18215</name>
</gene>
<proteinExistence type="predicted"/>
<organism evidence="1 2">
    <name type="scientific">Ottowia flava</name>
    <dbReference type="NCBI Taxonomy" id="2675430"/>
    <lineage>
        <taxon>Bacteria</taxon>
        <taxon>Pseudomonadati</taxon>
        <taxon>Pseudomonadota</taxon>
        <taxon>Betaproteobacteria</taxon>
        <taxon>Burkholderiales</taxon>
        <taxon>Comamonadaceae</taxon>
        <taxon>Ottowia</taxon>
    </lineage>
</organism>
<evidence type="ECO:0000313" key="1">
    <source>
        <dbReference type="EMBL" id="MFD1712539.1"/>
    </source>
</evidence>
<sequence>MNAGCATVTPMAFCAALGRHFRELGLATTLLALTGLAACSDQGAGEAGASAVIATPASGAPAAAHPTPMQPNDTPTDPALAAALNTDAPHAVLALAQSSDPTQAHALAHWARAHWKSRNVDPMARVLAQLALGADLREDAVRHFSDGPLADDGTPAYTHAVALGYLVGALQSGLRATSGDEAAHRDLVLQLLRSAARGAGVAQPTAALPGPDATAGQRWVRFNIYPLLAPAQGAPSASADDLLEHAAVPVAATRLRANGEPDLEIGAGSAALGAFQRRLQAQRRASAP</sequence>
<evidence type="ECO:0008006" key="3">
    <source>
        <dbReference type="Google" id="ProtNLM"/>
    </source>
</evidence>
<dbReference type="RefSeq" id="WP_147913235.1">
    <property type="nucleotide sequence ID" value="NZ_JBHUEJ010000044.1"/>
</dbReference>
<dbReference type="Proteomes" id="UP001597304">
    <property type="component" value="Unassembled WGS sequence"/>
</dbReference>
<dbReference type="EMBL" id="JBHUEJ010000044">
    <property type="protein sequence ID" value="MFD1712539.1"/>
    <property type="molecule type" value="Genomic_DNA"/>
</dbReference>
<reference evidence="2" key="1">
    <citation type="journal article" date="2019" name="Int. J. Syst. Evol. Microbiol.">
        <title>The Global Catalogue of Microorganisms (GCM) 10K type strain sequencing project: providing services to taxonomists for standard genome sequencing and annotation.</title>
        <authorList>
            <consortium name="The Broad Institute Genomics Platform"/>
            <consortium name="The Broad Institute Genome Sequencing Center for Infectious Disease"/>
            <person name="Wu L."/>
            <person name="Ma J."/>
        </authorList>
    </citation>
    <scope>NUCLEOTIDE SEQUENCE [LARGE SCALE GENOMIC DNA]</scope>
    <source>
        <strain evidence="2">LMG 29247</strain>
    </source>
</reference>
<name>A0ABW4KZI1_9BURK</name>
<accession>A0ABW4KZI1</accession>
<comment type="caution">
    <text evidence="1">The sequence shown here is derived from an EMBL/GenBank/DDBJ whole genome shotgun (WGS) entry which is preliminary data.</text>
</comment>
<keyword evidence="2" id="KW-1185">Reference proteome</keyword>